<evidence type="ECO:0000256" key="6">
    <source>
        <dbReference type="ARBA" id="ARBA00023015"/>
    </source>
</evidence>
<dbReference type="PROSITE" id="PS00028">
    <property type="entry name" value="ZINC_FINGER_C2H2_1"/>
    <property type="match status" value="3"/>
</dbReference>
<evidence type="ECO:0000256" key="2">
    <source>
        <dbReference type="ARBA" id="ARBA00022723"/>
    </source>
</evidence>
<organism evidence="12 13">
    <name type="scientific">Carassius auratus</name>
    <name type="common">Goldfish</name>
    <dbReference type="NCBI Taxonomy" id="7957"/>
    <lineage>
        <taxon>Eukaryota</taxon>
        <taxon>Metazoa</taxon>
        <taxon>Chordata</taxon>
        <taxon>Craniata</taxon>
        <taxon>Vertebrata</taxon>
        <taxon>Euteleostomi</taxon>
        <taxon>Actinopterygii</taxon>
        <taxon>Neopterygii</taxon>
        <taxon>Teleostei</taxon>
        <taxon>Ostariophysi</taxon>
        <taxon>Cypriniformes</taxon>
        <taxon>Cyprinidae</taxon>
        <taxon>Cyprininae</taxon>
        <taxon>Carassius</taxon>
    </lineage>
</organism>
<proteinExistence type="predicted"/>
<dbReference type="PROSITE" id="PS50157">
    <property type="entry name" value="ZINC_FINGER_C2H2_2"/>
    <property type="match status" value="2"/>
</dbReference>
<dbReference type="Proteomes" id="UP000515129">
    <property type="component" value="Chromosome 41"/>
</dbReference>
<dbReference type="GO" id="GO:0005654">
    <property type="term" value="C:nucleoplasm"/>
    <property type="evidence" value="ECO:0007669"/>
    <property type="project" value="TreeGrafter"/>
</dbReference>
<keyword evidence="8" id="KW-0804">Transcription</keyword>
<protein>
    <submittedName>
        <fullName evidence="13">Oocyte zinc finger protein XlCOF7.1-like isoform X2</fullName>
    </submittedName>
</protein>
<dbReference type="GeneID" id="113059078"/>
<gene>
    <name evidence="13" type="primary">LOC113059078</name>
</gene>
<evidence type="ECO:0000256" key="10">
    <source>
        <dbReference type="PROSITE-ProRule" id="PRU00042"/>
    </source>
</evidence>
<evidence type="ECO:0000313" key="12">
    <source>
        <dbReference type="Proteomes" id="UP000515129"/>
    </source>
</evidence>
<evidence type="ECO:0000256" key="9">
    <source>
        <dbReference type="ARBA" id="ARBA00023242"/>
    </source>
</evidence>
<dbReference type="AlphaFoldDB" id="A0A6P6LEW0"/>
<evidence type="ECO:0000256" key="8">
    <source>
        <dbReference type="ARBA" id="ARBA00023163"/>
    </source>
</evidence>
<evidence type="ECO:0000259" key="11">
    <source>
        <dbReference type="PROSITE" id="PS50157"/>
    </source>
</evidence>
<dbReference type="PANTHER" id="PTHR24399:SF70">
    <property type="entry name" value="C2H2-TYPE DOMAIN-CONTAINING PROTEIN"/>
    <property type="match status" value="1"/>
</dbReference>
<dbReference type="Pfam" id="PF00096">
    <property type="entry name" value="zf-C2H2"/>
    <property type="match status" value="1"/>
</dbReference>
<feature type="domain" description="C2H2-type" evidence="11">
    <location>
        <begin position="277"/>
        <end position="305"/>
    </location>
</feature>
<dbReference type="FunFam" id="3.30.160.60:FF:004163">
    <property type="match status" value="1"/>
</dbReference>
<keyword evidence="9" id="KW-0539">Nucleus</keyword>
<name>A0A6P6LEW0_CARAU</name>
<reference evidence="13" key="1">
    <citation type="submission" date="2025-08" db="UniProtKB">
        <authorList>
            <consortium name="RefSeq"/>
        </authorList>
    </citation>
    <scope>IDENTIFICATION</scope>
    <source>
        <strain evidence="13">Wakin</strain>
        <tissue evidence="13">Muscle</tissue>
    </source>
</reference>
<keyword evidence="3" id="KW-0677">Repeat</keyword>
<keyword evidence="7" id="KW-0238">DNA-binding</keyword>
<comment type="subcellular location">
    <subcellularLocation>
        <location evidence="1">Nucleus</location>
    </subcellularLocation>
</comment>
<dbReference type="RefSeq" id="XP_026083119.1">
    <property type="nucleotide sequence ID" value="XM_026227334.1"/>
</dbReference>
<sequence length="385" mass="42374">MELTNDPLCEPSASEANLHNEQLSLSDRLSPSEAPLDSIVHGIEVSEGSERNRGLELKLDLYVPAPPIIEPVTLVEETVEHCALPVATEEEIPQPEAVKEGSDKTANFVGFHCKNQTSLAESSLNTVIEVRCEQASNETSSSDCTAESCMPVETINSNETPKSCANIKPLTGSTVDNANRMIIPPKKDKFNPLKIDMAKVIPLTSSQLSLQCLECHIIFSDSKSKERHLKMSHPAEYQQCMLGDALFTCYVCDQHFTTSTELMAHQRTHTGKNVRKFPCSQCAAVFKTSKAQLLHIRNKHSQESQSSAVMVPQLKPTGLALTQTANGQSQTLIMETVGQTTERMDKLDPVQIKRLIEKLGNVQKVNQLVILPSTAINATITCEFY</sequence>
<keyword evidence="6" id="KW-0805">Transcription regulation</keyword>
<dbReference type="SMART" id="SM00355">
    <property type="entry name" value="ZnF_C2H2"/>
    <property type="match status" value="3"/>
</dbReference>
<keyword evidence="4 10" id="KW-0863">Zinc-finger</keyword>
<evidence type="ECO:0000313" key="13">
    <source>
        <dbReference type="RefSeq" id="XP_026083119.1"/>
    </source>
</evidence>
<keyword evidence="5" id="KW-0862">Zinc</keyword>
<dbReference type="SUPFAM" id="SSF57667">
    <property type="entry name" value="beta-beta-alpha zinc fingers"/>
    <property type="match status" value="1"/>
</dbReference>
<dbReference type="GO" id="GO:0000978">
    <property type="term" value="F:RNA polymerase II cis-regulatory region sequence-specific DNA binding"/>
    <property type="evidence" value="ECO:0007669"/>
    <property type="project" value="TreeGrafter"/>
</dbReference>
<evidence type="ECO:0000256" key="4">
    <source>
        <dbReference type="ARBA" id="ARBA00022771"/>
    </source>
</evidence>
<evidence type="ECO:0000256" key="5">
    <source>
        <dbReference type="ARBA" id="ARBA00022833"/>
    </source>
</evidence>
<feature type="domain" description="C2H2-type" evidence="11">
    <location>
        <begin position="247"/>
        <end position="274"/>
    </location>
</feature>
<keyword evidence="2" id="KW-0479">Metal-binding</keyword>
<dbReference type="PANTHER" id="PTHR24399">
    <property type="entry name" value="ZINC FINGER AND BTB DOMAIN-CONTAINING"/>
    <property type="match status" value="1"/>
</dbReference>
<evidence type="ECO:0000256" key="3">
    <source>
        <dbReference type="ARBA" id="ARBA00022737"/>
    </source>
</evidence>
<dbReference type="GO" id="GO:0001227">
    <property type="term" value="F:DNA-binding transcription repressor activity, RNA polymerase II-specific"/>
    <property type="evidence" value="ECO:0007669"/>
    <property type="project" value="TreeGrafter"/>
</dbReference>
<dbReference type="Gene3D" id="3.30.160.60">
    <property type="entry name" value="Classic Zinc Finger"/>
    <property type="match status" value="1"/>
</dbReference>
<dbReference type="InterPro" id="IPR013087">
    <property type="entry name" value="Znf_C2H2_type"/>
</dbReference>
<keyword evidence="12" id="KW-1185">Reference proteome</keyword>
<dbReference type="InterPro" id="IPR036236">
    <property type="entry name" value="Znf_C2H2_sf"/>
</dbReference>
<dbReference type="GO" id="GO:0008270">
    <property type="term" value="F:zinc ion binding"/>
    <property type="evidence" value="ECO:0007669"/>
    <property type="project" value="UniProtKB-KW"/>
</dbReference>
<evidence type="ECO:0000256" key="7">
    <source>
        <dbReference type="ARBA" id="ARBA00023125"/>
    </source>
</evidence>
<evidence type="ECO:0000256" key="1">
    <source>
        <dbReference type="ARBA" id="ARBA00004123"/>
    </source>
</evidence>
<accession>A0A6P6LEW0</accession>